<reference key="2">
    <citation type="submission" date="2011-05" db="EMBL/GenBank/DDBJ databases">
        <title>The Genome Sequence of Magnaporthe oryzae 70-15.</title>
        <authorList>
            <consortium name="The Broad Institute Genome Sequencing Platform"/>
            <person name="Ma L.-J."/>
            <person name="Dead R."/>
            <person name="Young S.K."/>
            <person name="Zeng Q."/>
            <person name="Gargeya S."/>
            <person name="Fitzgerald M."/>
            <person name="Haas B."/>
            <person name="Abouelleil A."/>
            <person name="Alvarado L."/>
            <person name="Arachchi H.M."/>
            <person name="Berlin A."/>
            <person name="Brown A."/>
            <person name="Chapman S.B."/>
            <person name="Chen Z."/>
            <person name="Dunbar C."/>
            <person name="Freedman E."/>
            <person name="Gearin G."/>
            <person name="Gellesch M."/>
            <person name="Goldberg J."/>
            <person name="Griggs A."/>
            <person name="Gujja S."/>
            <person name="Heiman D."/>
            <person name="Howarth C."/>
            <person name="Larson L."/>
            <person name="Lui A."/>
            <person name="MacDonald P.J.P."/>
            <person name="Mehta T."/>
            <person name="Montmayeur A."/>
            <person name="Murphy C."/>
            <person name="Neiman D."/>
            <person name="Pearson M."/>
            <person name="Priest M."/>
            <person name="Roberts A."/>
            <person name="Saif S."/>
            <person name="Shea T."/>
            <person name="Shenoy N."/>
            <person name="Sisk P."/>
            <person name="Stolte C."/>
            <person name="Sykes S."/>
            <person name="Yandava C."/>
            <person name="Wortman J."/>
            <person name="Nusbaum C."/>
            <person name="Birren B."/>
        </authorList>
    </citation>
    <scope>NUCLEOTIDE SEQUENCE</scope>
    <source>
        <strain>70-15</strain>
    </source>
</reference>
<reference evidence="2 3" key="1">
    <citation type="journal article" date="2005" name="Nature">
        <title>The genome sequence of the rice blast fungus Magnaporthe grisea.</title>
        <authorList>
            <person name="Dean R.A."/>
            <person name="Talbot N.J."/>
            <person name="Ebbole D.J."/>
            <person name="Farman M.L."/>
            <person name="Mitchell T.K."/>
            <person name="Orbach M.J."/>
            <person name="Thon M."/>
            <person name="Kulkarni R."/>
            <person name="Xu J.R."/>
            <person name="Pan H."/>
            <person name="Read N.D."/>
            <person name="Lee Y.H."/>
            <person name="Carbone I."/>
            <person name="Brown D."/>
            <person name="Oh Y.Y."/>
            <person name="Donofrio N."/>
            <person name="Jeong J.S."/>
            <person name="Soanes D.M."/>
            <person name="Djonovic S."/>
            <person name="Kolomiets E."/>
            <person name="Rehmeyer C."/>
            <person name="Li W."/>
            <person name="Harding M."/>
            <person name="Kim S."/>
            <person name="Lebrun M.H."/>
            <person name="Bohnert H."/>
            <person name="Coughlan S."/>
            <person name="Butler J."/>
            <person name="Calvo S."/>
            <person name="Ma L.J."/>
            <person name="Nicol R."/>
            <person name="Purcell S."/>
            <person name="Nusbaum C."/>
            <person name="Galagan J.E."/>
            <person name="Birren B.W."/>
        </authorList>
    </citation>
    <scope>NUCLEOTIDE SEQUENCE [LARGE SCALE GENOMIC DNA]</scope>
    <source>
        <strain evidence="3">70-15 / ATCC MYA-4617 / FGSC 8958</strain>
    </source>
</reference>
<name>G4MKY2_PYRO7</name>
<evidence type="ECO:0000313" key="2">
    <source>
        <dbReference type="EMBL" id="EHA57617.1"/>
    </source>
</evidence>
<evidence type="ECO:0008006" key="4">
    <source>
        <dbReference type="Google" id="ProtNLM"/>
    </source>
</evidence>
<sequence>MQLFSLTLLAVLANAPMIYAAGNSCSCKAGSRGDNTVQISGDCCGSTDFGGAVGKIGGSFDQRVAPAGSCDFTGNAAFKALKSADASARFAACCKATGVPPAAGGTCN</sequence>
<accession>G4MKY2</accession>
<dbReference type="VEuPathDB" id="FungiDB:MGG_16342"/>
<dbReference type="Proteomes" id="UP000009058">
    <property type="component" value="Chromosome 1"/>
</dbReference>
<gene>
    <name evidence="2" type="ORF">MGG_16342</name>
</gene>
<evidence type="ECO:0000313" key="3">
    <source>
        <dbReference type="Proteomes" id="UP000009058"/>
    </source>
</evidence>
<protein>
    <recommendedName>
        <fullName evidence="4">Hydrophobin</fullName>
    </recommendedName>
</protein>
<proteinExistence type="predicted"/>
<evidence type="ECO:0000256" key="1">
    <source>
        <dbReference type="SAM" id="SignalP"/>
    </source>
</evidence>
<feature type="signal peptide" evidence="1">
    <location>
        <begin position="1"/>
        <end position="20"/>
    </location>
</feature>
<keyword evidence="1" id="KW-0732">Signal</keyword>
<organism evidence="2 3">
    <name type="scientific">Pyricularia oryzae (strain 70-15 / ATCC MYA-4617 / FGSC 8958)</name>
    <name type="common">Rice blast fungus</name>
    <name type="synonym">Magnaporthe oryzae</name>
    <dbReference type="NCBI Taxonomy" id="242507"/>
    <lineage>
        <taxon>Eukaryota</taxon>
        <taxon>Fungi</taxon>
        <taxon>Dikarya</taxon>
        <taxon>Ascomycota</taxon>
        <taxon>Pezizomycotina</taxon>
        <taxon>Sordariomycetes</taxon>
        <taxon>Sordariomycetidae</taxon>
        <taxon>Magnaporthales</taxon>
        <taxon>Pyriculariaceae</taxon>
        <taxon>Pyricularia</taxon>
    </lineage>
</organism>
<feature type="chain" id="PRO_5003465073" description="Hydrophobin" evidence="1">
    <location>
        <begin position="21"/>
        <end position="108"/>
    </location>
</feature>
<dbReference type="InParanoid" id="G4MKY2"/>
<dbReference type="KEGG" id="mgr:MGG_16342"/>
<dbReference type="AlphaFoldDB" id="G4MKY2"/>
<dbReference type="RefSeq" id="XP_003710229.1">
    <property type="nucleotide sequence ID" value="XM_003710181.1"/>
</dbReference>
<dbReference type="GeneID" id="12985381"/>
<dbReference type="EMBL" id="CM001231">
    <property type="protein sequence ID" value="EHA57617.1"/>
    <property type="molecule type" value="Genomic_DNA"/>
</dbReference>
<dbReference type="HOGENOM" id="CLU_2197470_0_0_1"/>
<keyword evidence="3" id="KW-1185">Reference proteome</keyword>